<proteinExistence type="predicted"/>
<dbReference type="EMBL" id="NMUH01002910">
    <property type="protein sequence ID" value="MQM02750.1"/>
    <property type="molecule type" value="Genomic_DNA"/>
</dbReference>
<organism evidence="1 2">
    <name type="scientific">Colocasia esculenta</name>
    <name type="common">Wild taro</name>
    <name type="synonym">Arum esculentum</name>
    <dbReference type="NCBI Taxonomy" id="4460"/>
    <lineage>
        <taxon>Eukaryota</taxon>
        <taxon>Viridiplantae</taxon>
        <taxon>Streptophyta</taxon>
        <taxon>Embryophyta</taxon>
        <taxon>Tracheophyta</taxon>
        <taxon>Spermatophyta</taxon>
        <taxon>Magnoliopsida</taxon>
        <taxon>Liliopsida</taxon>
        <taxon>Araceae</taxon>
        <taxon>Aroideae</taxon>
        <taxon>Colocasieae</taxon>
        <taxon>Colocasia</taxon>
    </lineage>
</organism>
<keyword evidence="2" id="KW-1185">Reference proteome</keyword>
<evidence type="ECO:0000313" key="1">
    <source>
        <dbReference type="EMBL" id="MQM02750.1"/>
    </source>
</evidence>
<evidence type="ECO:0000313" key="2">
    <source>
        <dbReference type="Proteomes" id="UP000652761"/>
    </source>
</evidence>
<sequence length="151" mass="17346">MDGALMAFYSIPYKLKDISRLKIAELLCKRMKKLEISHIMVNSQTFKKIRGYNNAKLHVQIDMEFRRPFGENANSLVSEIARLVTLCVSFDVPYWRDVPEDRKDKIYEKLLESVKDKLEELASQSCHSLVASTPKEVLNSMVRLGSGHVRG</sequence>
<dbReference type="OrthoDB" id="696112at2759"/>
<gene>
    <name evidence="1" type="ORF">Taro_035517</name>
</gene>
<reference evidence="1" key="1">
    <citation type="submission" date="2017-07" db="EMBL/GenBank/DDBJ databases">
        <title>Taro Niue Genome Assembly and Annotation.</title>
        <authorList>
            <person name="Atibalentja N."/>
            <person name="Keating K."/>
            <person name="Fields C.J."/>
        </authorList>
    </citation>
    <scope>NUCLEOTIDE SEQUENCE</scope>
    <source>
        <strain evidence="1">Niue_2</strain>
        <tissue evidence="1">Leaf</tissue>
    </source>
</reference>
<name>A0A843WIV5_COLES</name>
<dbReference type="AlphaFoldDB" id="A0A843WIV5"/>
<comment type="caution">
    <text evidence="1">The sequence shown here is derived from an EMBL/GenBank/DDBJ whole genome shotgun (WGS) entry which is preliminary data.</text>
</comment>
<accession>A0A843WIV5</accession>
<protein>
    <submittedName>
        <fullName evidence="1">Uncharacterized protein</fullName>
    </submittedName>
</protein>
<dbReference type="Proteomes" id="UP000652761">
    <property type="component" value="Unassembled WGS sequence"/>
</dbReference>